<keyword evidence="2" id="KW-1185">Reference proteome</keyword>
<dbReference type="RefSeq" id="WP_111145565.1">
    <property type="nucleotide sequence ID" value="NZ_QKRB01000034.1"/>
</dbReference>
<dbReference type="AlphaFoldDB" id="A0A2W1LPY3"/>
<organism evidence="1 2">
    <name type="scientific">Paenibacillus sambharensis</name>
    <dbReference type="NCBI Taxonomy" id="1803190"/>
    <lineage>
        <taxon>Bacteria</taxon>
        <taxon>Bacillati</taxon>
        <taxon>Bacillota</taxon>
        <taxon>Bacilli</taxon>
        <taxon>Bacillales</taxon>
        <taxon>Paenibacillaceae</taxon>
        <taxon>Paenibacillus</taxon>
    </lineage>
</organism>
<dbReference type="EMBL" id="QKRB01000034">
    <property type="protein sequence ID" value="PZD96992.1"/>
    <property type="molecule type" value="Genomic_DNA"/>
</dbReference>
<sequence>MSDSYKVVQQVEIKDINNEPILTVPFVYGTTTFPFQIGGLVVVPKIGLREFEVVYDTRTDEAERIEIISVEYDLRTKPQGGTIILKPTTLIIGLHDVGQAT</sequence>
<protein>
    <submittedName>
        <fullName evidence="1">Uncharacterized protein</fullName>
    </submittedName>
</protein>
<reference evidence="1 2" key="1">
    <citation type="submission" date="2018-06" db="EMBL/GenBank/DDBJ databases">
        <title>Paenibacillus imtechensis sp. nov.</title>
        <authorList>
            <person name="Pinnaka A.K."/>
            <person name="Singh H."/>
            <person name="Kaur M."/>
        </authorList>
    </citation>
    <scope>NUCLEOTIDE SEQUENCE [LARGE SCALE GENOMIC DNA]</scope>
    <source>
        <strain evidence="1 2">SMB1</strain>
    </source>
</reference>
<gene>
    <name evidence="1" type="ORF">DNH61_04920</name>
</gene>
<name>A0A2W1LPY3_9BACL</name>
<comment type="caution">
    <text evidence="1">The sequence shown here is derived from an EMBL/GenBank/DDBJ whole genome shotgun (WGS) entry which is preliminary data.</text>
</comment>
<proteinExistence type="predicted"/>
<evidence type="ECO:0000313" key="2">
    <source>
        <dbReference type="Proteomes" id="UP000249522"/>
    </source>
</evidence>
<accession>A0A2W1LPY3</accession>
<evidence type="ECO:0000313" key="1">
    <source>
        <dbReference type="EMBL" id="PZD96992.1"/>
    </source>
</evidence>
<dbReference type="OrthoDB" id="2469045at2"/>
<dbReference type="Proteomes" id="UP000249522">
    <property type="component" value="Unassembled WGS sequence"/>
</dbReference>